<sequence length="107" mass="12201">MIIFGTRGWATVLAMFTYLCANCQRPAAQRIVKRQRWFTLFFIPTFPFHISRYQQCVNCGVETPLTKEQAESAVSFAEQIQPRPQQPQETAPTQQQPAIDGPAQPMI</sequence>
<dbReference type="PANTHER" id="PTHR28139:SF1">
    <property type="entry name" value="UPF0768 PROTEIN YBL029C-A"/>
    <property type="match status" value="1"/>
</dbReference>
<evidence type="ECO:0000259" key="2">
    <source>
        <dbReference type="Pfam" id="PF17032"/>
    </source>
</evidence>
<evidence type="ECO:0000256" key="1">
    <source>
        <dbReference type="SAM" id="MobiDB-lite"/>
    </source>
</evidence>
<accession>A0A1X7IU30</accession>
<dbReference type="RefSeq" id="WP_085483798.1">
    <property type="nucleotide sequence ID" value="NZ_FXAY01000001.1"/>
</dbReference>
<dbReference type="Pfam" id="PF17032">
    <property type="entry name" value="Zn_ribbon_15"/>
    <property type="match status" value="1"/>
</dbReference>
<name>A0A1X7IU30_9MICO</name>
<gene>
    <name evidence="3" type="ORF">SAMN06296010_0879</name>
</gene>
<feature type="compositionally biased region" description="Low complexity" evidence="1">
    <location>
        <begin position="79"/>
        <end position="98"/>
    </location>
</feature>
<evidence type="ECO:0000313" key="4">
    <source>
        <dbReference type="Proteomes" id="UP000193244"/>
    </source>
</evidence>
<dbReference type="EMBL" id="FXAY01000001">
    <property type="protein sequence ID" value="SMG18667.1"/>
    <property type="molecule type" value="Genomic_DNA"/>
</dbReference>
<reference evidence="4" key="1">
    <citation type="submission" date="2017-04" db="EMBL/GenBank/DDBJ databases">
        <authorList>
            <person name="Varghese N."/>
            <person name="Submissions S."/>
        </authorList>
    </citation>
    <scope>NUCLEOTIDE SEQUENCE [LARGE SCALE GENOMIC DNA]</scope>
    <source>
        <strain evidence="4">VKM Ac-2510</strain>
    </source>
</reference>
<proteinExistence type="predicted"/>
<evidence type="ECO:0000313" key="3">
    <source>
        <dbReference type="EMBL" id="SMG18667.1"/>
    </source>
</evidence>
<feature type="region of interest" description="Disordered" evidence="1">
    <location>
        <begin position="70"/>
        <end position="107"/>
    </location>
</feature>
<dbReference type="AlphaFoldDB" id="A0A1X7IU30"/>
<dbReference type="Proteomes" id="UP000193244">
    <property type="component" value="Unassembled WGS sequence"/>
</dbReference>
<organism evidence="3 4">
    <name type="scientific">Agreia pratensis</name>
    <dbReference type="NCBI Taxonomy" id="150121"/>
    <lineage>
        <taxon>Bacteria</taxon>
        <taxon>Bacillati</taxon>
        <taxon>Actinomycetota</taxon>
        <taxon>Actinomycetes</taxon>
        <taxon>Micrococcales</taxon>
        <taxon>Microbacteriaceae</taxon>
        <taxon>Agreia</taxon>
    </lineage>
</organism>
<dbReference type="PANTHER" id="PTHR28139">
    <property type="entry name" value="UPF0768 PROTEIN YBL029C-A"/>
    <property type="match status" value="1"/>
</dbReference>
<keyword evidence="4" id="KW-1185">Reference proteome</keyword>
<protein>
    <submittedName>
        <fullName evidence="3">Zinc-ribbon family protein</fullName>
    </submittedName>
</protein>
<feature type="domain" description="Zinc-ribbon 15" evidence="2">
    <location>
        <begin position="19"/>
        <end position="65"/>
    </location>
</feature>
<dbReference type="InterPro" id="IPR031493">
    <property type="entry name" value="Zinc_ribbon_15"/>
</dbReference>